<evidence type="ECO:0000256" key="1">
    <source>
        <dbReference type="ARBA" id="ARBA00022801"/>
    </source>
</evidence>
<dbReference type="SUPFAM" id="SSF48403">
    <property type="entry name" value="Ankyrin repeat"/>
    <property type="match status" value="1"/>
</dbReference>
<gene>
    <name evidence="4" type="ORF">BSL78_17058</name>
</gene>
<dbReference type="Proteomes" id="UP000230750">
    <property type="component" value="Unassembled WGS sequence"/>
</dbReference>
<keyword evidence="3" id="KW-0472">Membrane</keyword>
<dbReference type="PANTHER" id="PTHR24139">
    <property type="entry name" value="CALCIUM-INDEPENDENT PHOSPHOLIPASE A2"/>
    <property type="match status" value="1"/>
</dbReference>
<dbReference type="OrthoDB" id="10021675at2759"/>
<dbReference type="GO" id="GO:0047499">
    <property type="term" value="F:calcium-independent phospholipase A2 activity"/>
    <property type="evidence" value="ECO:0007669"/>
    <property type="project" value="InterPro"/>
</dbReference>
<dbReference type="SUPFAM" id="SSF52151">
    <property type="entry name" value="FabD/lysophospholipase-like"/>
    <property type="match status" value="1"/>
</dbReference>
<feature type="repeat" description="ANK" evidence="2">
    <location>
        <begin position="39"/>
        <end position="71"/>
    </location>
</feature>
<feature type="transmembrane region" description="Helical" evidence="3">
    <location>
        <begin position="417"/>
        <end position="438"/>
    </location>
</feature>
<dbReference type="EMBL" id="MRZV01000668">
    <property type="protein sequence ID" value="PIK46065.1"/>
    <property type="molecule type" value="Genomic_DNA"/>
</dbReference>
<sequence>MSYMVRGRIYVLIGVLVCSVSSLSIFLCYRHVNSQQCELKRTPLHLAVQSNNNALVSELIACYARVDLQDTDKETVLHYAARVKDKALNMVKLIPMDQTDINCLNKYNQTAVNVACKADNFDVAEFLIKAGAVLDAGDDLGFPIHYAMKKQKLSMVQAIFDAHKDAGTTKCNKHGATPLHWAKTTTLLNVALKYTHEINATSKTGDTALHIMVKRLRMECAQILLVWGADPNVRGQGGDTALHMAARHNNLDLVNTLIVFGADVNVKNFKGETPRHIASTQMVNTFQSFMGRSSSVIYALHQLGALRCSPDVHGCKDGCKPGGLYNGKPEDDDVSLKQTPCEKGNLSVDICTISKGKQGAVQIDRFWNGSGWSDGKSPGEGHGAVSGRWRYPRTHLIQLLDAIEKAAGRKIVDMFDWITGTSTGGILALAMVYAYSIIECRKIYFSLKNEVFVGSRPYKSENLERLMKDCFGENTTMDKLVGTKVFITGTMSDRSPAALHLFRNFDPPMVPHPNLLPMPRI</sequence>
<dbReference type="Pfam" id="PF12796">
    <property type="entry name" value="Ank_2"/>
    <property type="match status" value="2"/>
</dbReference>
<keyword evidence="1" id="KW-0378">Hydrolase</keyword>
<dbReference type="PROSITE" id="PS50088">
    <property type="entry name" value="ANK_REPEAT"/>
    <property type="match status" value="4"/>
</dbReference>
<evidence type="ECO:0000313" key="5">
    <source>
        <dbReference type="Proteomes" id="UP000230750"/>
    </source>
</evidence>
<protein>
    <submittedName>
        <fullName evidence="4">Putative 85/88 kDa calcium-independent phospholipase A2</fullName>
    </submittedName>
</protein>
<dbReference type="GO" id="GO:0052816">
    <property type="term" value="F:long-chain fatty acyl-CoA hydrolase activity"/>
    <property type="evidence" value="ECO:0007669"/>
    <property type="project" value="TreeGrafter"/>
</dbReference>
<organism evidence="4 5">
    <name type="scientific">Stichopus japonicus</name>
    <name type="common">Sea cucumber</name>
    <dbReference type="NCBI Taxonomy" id="307972"/>
    <lineage>
        <taxon>Eukaryota</taxon>
        <taxon>Metazoa</taxon>
        <taxon>Echinodermata</taxon>
        <taxon>Eleutherozoa</taxon>
        <taxon>Echinozoa</taxon>
        <taxon>Holothuroidea</taxon>
        <taxon>Aspidochirotacea</taxon>
        <taxon>Aspidochirotida</taxon>
        <taxon>Stichopodidae</taxon>
        <taxon>Apostichopus</taxon>
    </lineage>
</organism>
<dbReference type="AlphaFoldDB" id="A0A2G8KDM3"/>
<feature type="transmembrane region" description="Helical" evidence="3">
    <location>
        <begin position="9"/>
        <end position="32"/>
    </location>
</feature>
<evidence type="ECO:0000256" key="3">
    <source>
        <dbReference type="SAM" id="Phobius"/>
    </source>
</evidence>
<dbReference type="STRING" id="307972.A0A2G8KDM3"/>
<feature type="repeat" description="ANK" evidence="2">
    <location>
        <begin position="237"/>
        <end position="269"/>
    </location>
</feature>
<dbReference type="InterPro" id="IPR002110">
    <property type="entry name" value="Ankyrin_rpt"/>
</dbReference>
<feature type="repeat" description="ANK" evidence="2">
    <location>
        <begin position="107"/>
        <end position="139"/>
    </location>
</feature>
<dbReference type="SMART" id="SM00248">
    <property type="entry name" value="ANK"/>
    <property type="match status" value="6"/>
</dbReference>
<comment type="caution">
    <text evidence="4">The sequence shown here is derived from an EMBL/GenBank/DDBJ whole genome shotgun (WGS) entry which is preliminary data.</text>
</comment>
<keyword evidence="2" id="KW-0040">ANK repeat</keyword>
<evidence type="ECO:0000313" key="4">
    <source>
        <dbReference type="EMBL" id="PIK46065.1"/>
    </source>
</evidence>
<dbReference type="Gene3D" id="1.25.40.20">
    <property type="entry name" value="Ankyrin repeat-containing domain"/>
    <property type="match status" value="2"/>
</dbReference>
<proteinExistence type="predicted"/>
<dbReference type="Pfam" id="PF00023">
    <property type="entry name" value="Ank"/>
    <property type="match status" value="1"/>
</dbReference>
<accession>A0A2G8KDM3</accession>
<dbReference type="GO" id="GO:2000304">
    <property type="term" value="P:positive regulation of ceramide biosynthetic process"/>
    <property type="evidence" value="ECO:0007669"/>
    <property type="project" value="TreeGrafter"/>
</dbReference>
<evidence type="ECO:0000256" key="2">
    <source>
        <dbReference type="PROSITE-ProRule" id="PRU00023"/>
    </source>
</evidence>
<dbReference type="InterPro" id="IPR036770">
    <property type="entry name" value="Ankyrin_rpt-contain_sf"/>
</dbReference>
<dbReference type="InterPro" id="IPR047148">
    <property type="entry name" value="PLPL9"/>
</dbReference>
<dbReference type="PROSITE" id="PS50297">
    <property type="entry name" value="ANK_REP_REGION"/>
    <property type="match status" value="2"/>
</dbReference>
<dbReference type="GO" id="GO:0035965">
    <property type="term" value="P:cardiolipin acyl-chain remodeling"/>
    <property type="evidence" value="ECO:0007669"/>
    <property type="project" value="TreeGrafter"/>
</dbReference>
<keyword evidence="5" id="KW-1185">Reference proteome</keyword>
<keyword evidence="3" id="KW-0812">Transmembrane</keyword>
<dbReference type="InterPro" id="IPR016035">
    <property type="entry name" value="Acyl_Trfase/lysoPLipase"/>
</dbReference>
<dbReference type="Gene3D" id="3.40.1090.10">
    <property type="entry name" value="Cytosolic phospholipase A2 catalytic domain"/>
    <property type="match status" value="1"/>
</dbReference>
<name>A0A2G8KDM3_STIJA</name>
<reference evidence="4 5" key="1">
    <citation type="journal article" date="2017" name="PLoS Biol.">
        <title>The sea cucumber genome provides insights into morphological evolution and visceral regeneration.</title>
        <authorList>
            <person name="Zhang X."/>
            <person name="Sun L."/>
            <person name="Yuan J."/>
            <person name="Sun Y."/>
            <person name="Gao Y."/>
            <person name="Zhang L."/>
            <person name="Li S."/>
            <person name="Dai H."/>
            <person name="Hamel J.F."/>
            <person name="Liu C."/>
            <person name="Yu Y."/>
            <person name="Liu S."/>
            <person name="Lin W."/>
            <person name="Guo K."/>
            <person name="Jin S."/>
            <person name="Xu P."/>
            <person name="Storey K.B."/>
            <person name="Huan P."/>
            <person name="Zhang T."/>
            <person name="Zhou Y."/>
            <person name="Zhang J."/>
            <person name="Lin C."/>
            <person name="Li X."/>
            <person name="Xing L."/>
            <person name="Huo D."/>
            <person name="Sun M."/>
            <person name="Wang L."/>
            <person name="Mercier A."/>
            <person name="Li F."/>
            <person name="Yang H."/>
            <person name="Xiang J."/>
        </authorList>
    </citation>
    <scope>NUCLEOTIDE SEQUENCE [LARGE SCALE GENOMIC DNA]</scope>
    <source>
        <strain evidence="4">Shaxun</strain>
        <tissue evidence="4">Muscle</tissue>
    </source>
</reference>
<keyword evidence="3" id="KW-1133">Transmembrane helix</keyword>
<dbReference type="PANTHER" id="PTHR24139:SF34">
    <property type="entry name" value="85_88 KDA CALCIUM-INDEPENDENT PHOSPHOLIPASE A2"/>
    <property type="match status" value="1"/>
</dbReference>
<feature type="repeat" description="ANK" evidence="2">
    <location>
        <begin position="204"/>
        <end position="236"/>
    </location>
</feature>
<dbReference type="GO" id="GO:0005739">
    <property type="term" value="C:mitochondrion"/>
    <property type="evidence" value="ECO:0007669"/>
    <property type="project" value="TreeGrafter"/>
</dbReference>